<dbReference type="AlphaFoldDB" id="A0A0H5LTG4"/>
<evidence type="ECO:0000256" key="1">
    <source>
        <dbReference type="ARBA" id="ARBA00006153"/>
    </source>
</evidence>
<dbReference type="GO" id="GO:0046872">
    <property type="term" value="F:metal ion binding"/>
    <property type="evidence" value="ECO:0007669"/>
    <property type="project" value="UniProtKB-KW"/>
</dbReference>
<name>A0A0H5LTG4_YERIN</name>
<dbReference type="CDD" id="cd03884">
    <property type="entry name" value="M20_bAS"/>
    <property type="match status" value="1"/>
</dbReference>
<dbReference type="EMBL" id="CWJI01000002">
    <property type="protein sequence ID" value="CRY54370.1"/>
    <property type="molecule type" value="Genomic_DNA"/>
</dbReference>
<proteinExistence type="inferred from homology"/>
<dbReference type="InterPro" id="IPR011650">
    <property type="entry name" value="Peptidase_M20_dimer"/>
</dbReference>
<comment type="similarity">
    <text evidence="1">Belongs to the peptidase M20 family.</text>
</comment>
<dbReference type="InterPro" id="IPR010158">
    <property type="entry name" value="Amidase_Cbmase"/>
</dbReference>
<dbReference type="EC" id="3.5.3.-" evidence="5"/>
<accession>A0A0H5LTG4</accession>
<dbReference type="RefSeq" id="WP_053009193.1">
    <property type="nucleotide sequence ID" value="NZ_CWJI01000002.1"/>
</dbReference>
<sequence>MLKGVGVQVADYISQPRLMTRLAQLAEFGALPHGGVNRQALSGEELAARAWLIDWAFALGCEVITDDCANLFIRRAGREDLPPVVTGSHIDTQPCGGNLDGCYGVIAGMECLSALAQAEITTLRPIEVAIWMNEEGSRFSPGAMGSSAFVQPPRLADYQHHQDAQGVTLQQALARCHQRFPHLPRRGTVPMAAFVELHIEQGPVLEKANQPLAVVQGIQGVRWYQVSCLGQSAHAGTTPMGDRKDAMSLARQMAQQLEEQAATLPADQLRLTFGRWEVEPNAINTIASRATFTLDFRHEDPAVLAQFDDWMQQIAADNVLVECVFSHPPVAFNAQLLAQQYACTQALQIDTATLTSGAFHDAMHLASHCPTSMFFVPSHNGISHNPAEYTDPQYLYLGAKALACCLTELANQPIGVPHEHPHLSCLL</sequence>
<dbReference type="Pfam" id="PF07687">
    <property type="entry name" value="M20_dimer"/>
    <property type="match status" value="1"/>
</dbReference>
<evidence type="ECO:0000259" key="4">
    <source>
        <dbReference type="Pfam" id="PF07687"/>
    </source>
</evidence>
<keyword evidence="2 5" id="KW-0378">Hydrolase</keyword>
<feature type="binding site" evidence="3">
    <location>
        <position position="384"/>
    </location>
    <ligand>
        <name>Zn(2+)</name>
        <dbReference type="ChEBI" id="CHEBI:29105"/>
        <label>2</label>
    </ligand>
</feature>
<feature type="binding site" evidence="3">
    <location>
        <position position="100"/>
    </location>
    <ligand>
        <name>Zn(2+)</name>
        <dbReference type="ChEBI" id="CHEBI:29105"/>
        <label>1</label>
    </ligand>
</feature>
<dbReference type="InterPro" id="IPR002933">
    <property type="entry name" value="Peptidase_M20"/>
</dbReference>
<dbReference type="PANTHER" id="PTHR32494:SF5">
    <property type="entry name" value="ALLANTOATE AMIDOHYDROLASE"/>
    <property type="match status" value="1"/>
</dbReference>
<dbReference type="PANTHER" id="PTHR32494">
    <property type="entry name" value="ALLANTOATE DEIMINASE-RELATED"/>
    <property type="match status" value="1"/>
</dbReference>
<feature type="domain" description="Peptidase M20 dimerisation" evidence="4">
    <location>
        <begin position="218"/>
        <end position="316"/>
    </location>
</feature>
<dbReference type="SUPFAM" id="SSF55031">
    <property type="entry name" value="Bacterial exopeptidase dimerisation domain"/>
    <property type="match status" value="1"/>
</dbReference>
<dbReference type="Gene3D" id="3.30.70.360">
    <property type="match status" value="1"/>
</dbReference>
<dbReference type="Pfam" id="PF01546">
    <property type="entry name" value="Peptidase_M20"/>
    <property type="match status" value="1"/>
</dbReference>
<dbReference type="Gene3D" id="3.40.630.10">
    <property type="entry name" value="Zn peptidases"/>
    <property type="match status" value="1"/>
</dbReference>
<dbReference type="GO" id="GO:0016813">
    <property type="term" value="F:hydrolase activity, acting on carbon-nitrogen (but not peptide) bonds, in linear amidines"/>
    <property type="evidence" value="ECO:0007669"/>
    <property type="project" value="InterPro"/>
</dbReference>
<dbReference type="NCBIfam" id="TIGR01879">
    <property type="entry name" value="hydantase"/>
    <property type="match status" value="1"/>
</dbReference>
<comment type="cofactor">
    <cofactor evidence="3">
        <name>Zn(2+)</name>
        <dbReference type="ChEBI" id="CHEBI:29105"/>
    </cofactor>
    <text evidence="3">Binds 2 Zn(2+) ions per subunit.</text>
</comment>
<evidence type="ECO:0000313" key="6">
    <source>
        <dbReference type="Proteomes" id="UP000043316"/>
    </source>
</evidence>
<feature type="binding site" evidence="3">
    <location>
        <position position="89"/>
    </location>
    <ligand>
        <name>Zn(2+)</name>
        <dbReference type="ChEBI" id="CHEBI:29105"/>
        <label>1</label>
    </ligand>
</feature>
<dbReference type="SUPFAM" id="SSF53187">
    <property type="entry name" value="Zn-dependent exopeptidases"/>
    <property type="match status" value="1"/>
</dbReference>
<dbReference type="Proteomes" id="UP000043316">
    <property type="component" value="Unassembled WGS sequence"/>
</dbReference>
<reference evidence="6" key="1">
    <citation type="submission" date="2015-03" db="EMBL/GenBank/DDBJ databases">
        <authorList>
            <consortium name="Pathogen Informatics"/>
        </authorList>
    </citation>
    <scope>NUCLEOTIDE SEQUENCE [LARGE SCALE GENOMIC DNA]</scope>
    <source>
        <strain evidence="6">R148</strain>
    </source>
</reference>
<dbReference type="PIRSF" id="PIRSF001235">
    <property type="entry name" value="Amidase_carbamoylase"/>
    <property type="match status" value="1"/>
</dbReference>
<protein>
    <submittedName>
        <fullName evidence="5">Putative amino acid hydrolase</fullName>
        <ecNumber evidence="5">3.5.3.-</ecNumber>
    </submittedName>
</protein>
<evidence type="ECO:0000256" key="2">
    <source>
        <dbReference type="ARBA" id="ARBA00022801"/>
    </source>
</evidence>
<keyword evidence="3" id="KW-0862">Zinc</keyword>
<gene>
    <name evidence="5" type="primary">allC</name>
    <name evidence="5" type="ORF">ERS008476_01291</name>
</gene>
<evidence type="ECO:0000313" key="5">
    <source>
        <dbReference type="EMBL" id="CRY54370.1"/>
    </source>
</evidence>
<organism evidence="5 6">
    <name type="scientific">Yersinia intermedia</name>
    <dbReference type="NCBI Taxonomy" id="631"/>
    <lineage>
        <taxon>Bacteria</taxon>
        <taxon>Pseudomonadati</taxon>
        <taxon>Pseudomonadota</taxon>
        <taxon>Gammaproteobacteria</taxon>
        <taxon>Enterobacterales</taxon>
        <taxon>Yersiniaceae</taxon>
        <taxon>Yersinia</taxon>
    </lineage>
</organism>
<evidence type="ECO:0000256" key="3">
    <source>
        <dbReference type="PIRSR" id="PIRSR001235-1"/>
    </source>
</evidence>
<keyword evidence="3" id="KW-0479">Metal-binding</keyword>
<feature type="binding site" evidence="3">
    <location>
        <position position="100"/>
    </location>
    <ligand>
        <name>Zn(2+)</name>
        <dbReference type="ChEBI" id="CHEBI:29105"/>
        <label>2</label>
    </ligand>
</feature>
<feature type="binding site" evidence="3">
    <location>
        <position position="135"/>
    </location>
    <ligand>
        <name>Zn(2+)</name>
        <dbReference type="ChEBI" id="CHEBI:29105"/>
        <label>2</label>
    </ligand>
</feature>
<feature type="binding site" evidence="3">
    <location>
        <position position="198"/>
    </location>
    <ligand>
        <name>Zn(2+)</name>
        <dbReference type="ChEBI" id="CHEBI:29105"/>
        <label>1</label>
    </ligand>
</feature>
<dbReference type="InterPro" id="IPR036264">
    <property type="entry name" value="Bact_exopeptidase_dim_dom"/>
</dbReference>